<accession>A0A8J6BVZ0</accession>
<sequence length="67" mass="7341">MSLEGARATDGWTSDPLESPAGTSGCLGKTSCCRLGRIDAPWLVLLLWGPRYEDQQPRGVRRVLPKD</sequence>
<protein>
    <submittedName>
        <fullName evidence="2">Uncharacterized protein</fullName>
    </submittedName>
</protein>
<feature type="region of interest" description="Disordered" evidence="1">
    <location>
        <begin position="1"/>
        <end position="22"/>
    </location>
</feature>
<comment type="caution">
    <text evidence="2">The sequence shown here is derived from an EMBL/GenBank/DDBJ whole genome shotgun (WGS) entry which is preliminary data.</text>
</comment>
<evidence type="ECO:0000313" key="3">
    <source>
        <dbReference type="Proteomes" id="UP000729402"/>
    </source>
</evidence>
<reference evidence="2" key="1">
    <citation type="journal article" date="2021" name="bioRxiv">
        <title>Whole Genome Assembly and Annotation of Northern Wild Rice, Zizania palustris L., Supports a Whole Genome Duplication in the Zizania Genus.</title>
        <authorList>
            <person name="Haas M."/>
            <person name="Kono T."/>
            <person name="Macchietto M."/>
            <person name="Millas R."/>
            <person name="McGilp L."/>
            <person name="Shao M."/>
            <person name="Duquette J."/>
            <person name="Hirsch C.N."/>
            <person name="Kimball J."/>
        </authorList>
    </citation>
    <scope>NUCLEOTIDE SEQUENCE</scope>
    <source>
        <tissue evidence="2">Fresh leaf tissue</tissue>
    </source>
</reference>
<dbReference type="EMBL" id="JAAALK010000080">
    <property type="protein sequence ID" value="KAG8095096.1"/>
    <property type="molecule type" value="Genomic_DNA"/>
</dbReference>
<reference evidence="2" key="2">
    <citation type="submission" date="2021-02" db="EMBL/GenBank/DDBJ databases">
        <authorList>
            <person name="Kimball J.A."/>
            <person name="Haas M.W."/>
            <person name="Macchietto M."/>
            <person name="Kono T."/>
            <person name="Duquette J."/>
            <person name="Shao M."/>
        </authorList>
    </citation>
    <scope>NUCLEOTIDE SEQUENCE</scope>
    <source>
        <tissue evidence="2">Fresh leaf tissue</tissue>
    </source>
</reference>
<gene>
    <name evidence="2" type="ORF">GUJ93_ZPchr0012g21969</name>
</gene>
<proteinExistence type="predicted"/>
<dbReference type="AlphaFoldDB" id="A0A8J6BVZ0"/>
<keyword evidence="3" id="KW-1185">Reference proteome</keyword>
<organism evidence="2 3">
    <name type="scientific">Zizania palustris</name>
    <name type="common">Northern wild rice</name>
    <dbReference type="NCBI Taxonomy" id="103762"/>
    <lineage>
        <taxon>Eukaryota</taxon>
        <taxon>Viridiplantae</taxon>
        <taxon>Streptophyta</taxon>
        <taxon>Embryophyta</taxon>
        <taxon>Tracheophyta</taxon>
        <taxon>Spermatophyta</taxon>
        <taxon>Magnoliopsida</taxon>
        <taxon>Liliopsida</taxon>
        <taxon>Poales</taxon>
        <taxon>Poaceae</taxon>
        <taxon>BOP clade</taxon>
        <taxon>Oryzoideae</taxon>
        <taxon>Oryzeae</taxon>
        <taxon>Zizaniinae</taxon>
        <taxon>Zizania</taxon>
    </lineage>
</organism>
<evidence type="ECO:0000256" key="1">
    <source>
        <dbReference type="SAM" id="MobiDB-lite"/>
    </source>
</evidence>
<evidence type="ECO:0000313" key="2">
    <source>
        <dbReference type="EMBL" id="KAG8095096.1"/>
    </source>
</evidence>
<name>A0A8J6BVZ0_ZIZPA</name>
<dbReference type="Proteomes" id="UP000729402">
    <property type="component" value="Unassembled WGS sequence"/>
</dbReference>